<dbReference type="RefSeq" id="WP_013334893.1">
    <property type="nucleotide sequence ID" value="NC_014534.1"/>
</dbReference>
<keyword evidence="2" id="KW-0614">Plasmid</keyword>
<keyword evidence="1" id="KW-1133">Transmembrane helix</keyword>
<dbReference type="AlphaFoldDB" id="E0UMG5"/>
<proteinExistence type="predicted"/>
<keyword evidence="1" id="KW-0472">Membrane</keyword>
<dbReference type="EMBL" id="CP002200">
    <property type="protein sequence ID" value="ADN18145.1"/>
    <property type="molecule type" value="Genomic_DNA"/>
</dbReference>
<evidence type="ECO:0000256" key="1">
    <source>
        <dbReference type="SAM" id="Phobius"/>
    </source>
</evidence>
<keyword evidence="1" id="KW-0812">Transmembrane</keyword>
<keyword evidence="3" id="KW-1185">Reference proteome</keyword>
<organism evidence="2 3">
    <name type="scientific">Gloeothece verrucosa (strain PCC 7822)</name>
    <name type="common">Cyanothece sp. (strain PCC 7822)</name>
    <dbReference type="NCBI Taxonomy" id="497965"/>
    <lineage>
        <taxon>Bacteria</taxon>
        <taxon>Bacillati</taxon>
        <taxon>Cyanobacteriota</taxon>
        <taxon>Cyanophyceae</taxon>
        <taxon>Oscillatoriophycideae</taxon>
        <taxon>Chroococcales</taxon>
        <taxon>Aphanothecaceae</taxon>
        <taxon>Gloeothece</taxon>
        <taxon>Gloeothece verrucosa</taxon>
    </lineage>
</organism>
<dbReference type="KEGG" id="cyj:Cyan7822_6358"/>
<name>E0UMG5_GLOV7</name>
<evidence type="ECO:0000313" key="3">
    <source>
        <dbReference type="Proteomes" id="UP000008206"/>
    </source>
</evidence>
<accession>E0UMG5</accession>
<dbReference type="HOGENOM" id="CLU_1330677_0_0_3"/>
<dbReference type="OrthoDB" id="431170at2"/>
<reference evidence="3" key="1">
    <citation type="journal article" date="2011" name="MBio">
        <title>Novel metabolic attributes of the genus Cyanothece, comprising a group of unicellular nitrogen-fixing Cyanobacteria.</title>
        <authorList>
            <person name="Bandyopadhyay A."/>
            <person name="Elvitigala T."/>
            <person name="Welsh E."/>
            <person name="Stockel J."/>
            <person name="Liberton M."/>
            <person name="Min H."/>
            <person name="Sherman L.A."/>
            <person name="Pakrasi H.B."/>
        </authorList>
    </citation>
    <scope>NUCLEOTIDE SEQUENCE [LARGE SCALE GENOMIC DNA]</scope>
    <source>
        <strain evidence="3">PCC 7822</strain>
        <plasmid evidence="3">Cy782202</plasmid>
    </source>
</reference>
<sequence length="220" mass="23854">MTILTSQFNLRTDNNGLAGVILNSPLNTGDTFFVEVLMGDIRSNAVGITSSNINLSFAPNQLQNINSPFDTVSLSSPLLPSTFLLGRTGNLDNNIGLITNLGAGSIPSFGIGSPMGINQLDTFSLFHFQVIEMNNSILTLNIDLSQTGFADGTFANQSPNQNQFAQTIMINHSQPITESSPILAIFLVGTLLLLNKFLITELFPNRIDRNKGKANKFFKN</sequence>
<dbReference type="Proteomes" id="UP000008206">
    <property type="component" value="Plasmid Cy782202"/>
</dbReference>
<geneLocation type="plasmid" evidence="2 3">
    <name>Cy782202</name>
</geneLocation>
<gene>
    <name evidence="2" type="ordered locus">Cyan7822_6358</name>
</gene>
<feature type="transmembrane region" description="Helical" evidence="1">
    <location>
        <begin position="182"/>
        <end position="203"/>
    </location>
</feature>
<evidence type="ECO:0000313" key="2">
    <source>
        <dbReference type="EMBL" id="ADN18145.1"/>
    </source>
</evidence>
<protein>
    <submittedName>
        <fullName evidence="2">Uncharacterized protein</fullName>
    </submittedName>
</protein>